<dbReference type="PROSITE" id="PS50097">
    <property type="entry name" value="BTB"/>
    <property type="match status" value="1"/>
</dbReference>
<dbReference type="InterPro" id="IPR001870">
    <property type="entry name" value="B30.2/SPRY"/>
</dbReference>
<gene>
    <name evidence="1" type="ORF">BC936DRAFT_138701</name>
</gene>
<dbReference type="InterPro" id="IPR013320">
    <property type="entry name" value="ConA-like_dom_sf"/>
</dbReference>
<sequence>MEPRNATAPPVLNRHVSTTPSTPPTLIPHVRGHNLKADLRHCINHPELSDVTFICSDDATRKHAFRALLALRSDMFDRMLYGTMRESTAREIPLPTITSTQLQLVLEYCYLEETPSLTLLNAVSCYKAAEYFLLPRLQQLVVKFVQDNLADVHLAGEILSDAVRTLDVGLEMNELLFEAVRKFFLVQEWNIGTLKTVSREAMAVLLSDLPLEDINPPTTRAYIVFLCVVDWAFDWALDLSENPDEKLIGKEIKERVMRSLDVEKMVVYQYDVQVSVDDVTNEPQAQALISDAVSTRLLEHRDEILNPLMSLMHFEDICPHRLVTIMDTLGSAAPREIFSEAFRHHVLVRTVCPPSWEHGNACIWDHTHTGPALDLSHNNVKVSHPKVITKHSTSSVLAVCACKGEGVYTWDVLVVGCNPNAGGVSLGLATQSIVTGQNLVLGVQANSWGFASNGCVYDANPFSILTFDDGYGKGSVVSFFLDMKQRICKVTVDGVDHGVAWRNLPARIWPAASLSHGGQLEIRQTFA</sequence>
<dbReference type="Pfam" id="PF00622">
    <property type="entry name" value="SPRY"/>
    <property type="match status" value="1"/>
</dbReference>
<dbReference type="EMBL" id="RBNI01013570">
    <property type="protein sequence ID" value="RUP29057.1"/>
    <property type="molecule type" value="Genomic_DNA"/>
</dbReference>
<dbReference type="Gene3D" id="3.30.710.10">
    <property type="entry name" value="Potassium Channel Kv1.1, Chain A"/>
    <property type="match status" value="1"/>
</dbReference>
<protein>
    <submittedName>
        <fullName evidence="1">Uncharacterized protein</fullName>
    </submittedName>
</protein>
<dbReference type="SMART" id="SM00225">
    <property type="entry name" value="BTB"/>
    <property type="match status" value="1"/>
</dbReference>
<dbReference type="PROSITE" id="PS50188">
    <property type="entry name" value="B302_SPRY"/>
    <property type="match status" value="1"/>
</dbReference>
<keyword evidence="2" id="KW-1185">Reference proteome</keyword>
<dbReference type="AlphaFoldDB" id="A0A433BRV3"/>
<comment type="caution">
    <text evidence="1">The sequence shown here is derived from an EMBL/GenBank/DDBJ whole genome shotgun (WGS) entry which is preliminary data.</text>
</comment>
<accession>A0A433BRV3</accession>
<organism evidence="1 2">
    <name type="scientific">Jimgerdemannia flammicorona</name>
    <dbReference type="NCBI Taxonomy" id="994334"/>
    <lineage>
        <taxon>Eukaryota</taxon>
        <taxon>Fungi</taxon>
        <taxon>Fungi incertae sedis</taxon>
        <taxon>Mucoromycota</taxon>
        <taxon>Mucoromycotina</taxon>
        <taxon>Endogonomycetes</taxon>
        <taxon>Endogonales</taxon>
        <taxon>Endogonaceae</taxon>
        <taxon>Jimgerdemannia</taxon>
    </lineage>
</organism>
<dbReference type="SUPFAM" id="SSF49899">
    <property type="entry name" value="Concanavalin A-like lectins/glucanases"/>
    <property type="match status" value="1"/>
</dbReference>
<dbReference type="Proteomes" id="UP000268093">
    <property type="component" value="Unassembled WGS sequence"/>
</dbReference>
<dbReference type="PANTHER" id="PTHR46965">
    <property type="entry name" value="BTB/POZ DOMAIN-CONTAINING PROTEIN 19"/>
    <property type="match status" value="1"/>
</dbReference>
<evidence type="ECO:0000313" key="1">
    <source>
        <dbReference type="EMBL" id="RUP29057.1"/>
    </source>
</evidence>
<dbReference type="InterPro" id="IPR003877">
    <property type="entry name" value="SPRY_dom"/>
</dbReference>
<dbReference type="InterPro" id="IPR011333">
    <property type="entry name" value="SKP1/BTB/POZ_sf"/>
</dbReference>
<dbReference type="InterPro" id="IPR043136">
    <property type="entry name" value="B30.2/SPRY_sf"/>
</dbReference>
<dbReference type="InterPro" id="IPR000210">
    <property type="entry name" value="BTB/POZ_dom"/>
</dbReference>
<dbReference type="SUPFAM" id="SSF54695">
    <property type="entry name" value="POZ domain"/>
    <property type="match status" value="1"/>
</dbReference>
<dbReference type="OrthoDB" id="6359816at2759"/>
<dbReference type="Pfam" id="PF00651">
    <property type="entry name" value="BTB"/>
    <property type="match status" value="1"/>
</dbReference>
<name>A0A433BRV3_9FUNG</name>
<dbReference type="CDD" id="cd11709">
    <property type="entry name" value="SPRY"/>
    <property type="match status" value="1"/>
</dbReference>
<dbReference type="PANTHER" id="PTHR46965:SF1">
    <property type="entry name" value="BTB_POZ DOMAIN-CONTAINING PROTEIN 19"/>
    <property type="match status" value="1"/>
</dbReference>
<reference evidence="1 2" key="1">
    <citation type="journal article" date="2018" name="New Phytol.">
        <title>Phylogenomics of Endogonaceae and evolution of mycorrhizas within Mucoromycota.</title>
        <authorList>
            <person name="Chang Y."/>
            <person name="Desiro A."/>
            <person name="Na H."/>
            <person name="Sandor L."/>
            <person name="Lipzen A."/>
            <person name="Clum A."/>
            <person name="Barry K."/>
            <person name="Grigoriev I.V."/>
            <person name="Martin F.M."/>
            <person name="Stajich J.E."/>
            <person name="Smith M.E."/>
            <person name="Bonito G."/>
            <person name="Spatafora J.W."/>
        </authorList>
    </citation>
    <scope>NUCLEOTIDE SEQUENCE [LARGE SCALE GENOMIC DNA]</scope>
    <source>
        <strain evidence="1 2">GMNB39</strain>
    </source>
</reference>
<dbReference type="Gene3D" id="2.60.120.920">
    <property type="match status" value="1"/>
</dbReference>
<proteinExistence type="predicted"/>
<evidence type="ECO:0000313" key="2">
    <source>
        <dbReference type="Proteomes" id="UP000268093"/>
    </source>
</evidence>
<dbReference type="InterPro" id="IPR042846">
    <property type="entry name" value="BTBD19"/>
</dbReference>